<dbReference type="PANTHER" id="PTHR16026:SF0">
    <property type="entry name" value="CARTILAGE ACIDIC PROTEIN 1"/>
    <property type="match status" value="1"/>
</dbReference>
<evidence type="ECO:0000259" key="2">
    <source>
        <dbReference type="Pfam" id="PF07593"/>
    </source>
</evidence>
<dbReference type="InterPro" id="IPR028994">
    <property type="entry name" value="Integrin_alpha_N"/>
</dbReference>
<dbReference type="EMBL" id="RSDW01000001">
    <property type="protein sequence ID" value="RSL15619.1"/>
    <property type="molecule type" value="Genomic_DNA"/>
</dbReference>
<dbReference type="Proteomes" id="UP000269669">
    <property type="component" value="Unassembled WGS sequence"/>
</dbReference>
<comment type="caution">
    <text evidence="3">The sequence shown here is derived from an EMBL/GenBank/DDBJ whole genome shotgun (WGS) entry which is preliminary data.</text>
</comment>
<sequence>MTAKIDTGRALHFAALLVCIALCARGFQGQSLRAQQSAVTSKEASAKSNASSSDHGVIGKVSQLIDITSSTGIHFEHLASSEQKYIVESMSGGVALIDYDGDGWLDIYFTNAPNVAMALEGKKARSALFHNNHDGTFTDVTDKAGVGYPCWAMGVAVGDYNNDGRPDLIISCFGGVVLYRNNGDGTFTDVTKASGLDKDTGWATGVTFGDYDGDGNSDLFVPHYVDFDMHDLPLFGSRKTCEYHDIAVQCGPRGLKGYPDTLYRNNGDGTFTEVAKEAGVDDPKRFFGLGAVWSDFDGDGKLDLFVANDGEPNYLYHNEGGGRFKEVALDAGVAVSEDGVEQANMGVALGDYLNTGRMSIFLSHFSDEYATLYRNDGGMSFTDVSHSAGIVRPTVPFVGWGNAFVDLDNSGWQDLILVNGHVYPQVDNAKLGTAYREPKLVFQNQRDGTFKDVSAQTGGAVGTPQVSRGLAVGDLFNRGRLDIVVENLAGSPMILEAKSNPANHWVSFDLEGSPANRLALNARVRVTVGKQQQLGEVRSGGSYLSQSDLRLHFGLGSASRIDKVEVFWPNGGTQVFENVAANRFYQLKQGGTLTPAGDSLTSH</sequence>
<feature type="domain" description="ASPIC/UnbV" evidence="2">
    <location>
        <begin position="519"/>
        <end position="585"/>
    </location>
</feature>
<organism evidence="3 4">
    <name type="scientific">Edaphobacter aggregans</name>
    <dbReference type="NCBI Taxonomy" id="570835"/>
    <lineage>
        <taxon>Bacteria</taxon>
        <taxon>Pseudomonadati</taxon>
        <taxon>Acidobacteriota</taxon>
        <taxon>Terriglobia</taxon>
        <taxon>Terriglobales</taxon>
        <taxon>Acidobacteriaceae</taxon>
        <taxon>Edaphobacter</taxon>
    </lineage>
</organism>
<dbReference type="PANTHER" id="PTHR16026">
    <property type="entry name" value="CARTILAGE ACIDIC PROTEIN 1"/>
    <property type="match status" value="1"/>
</dbReference>
<name>A0A428MFV8_9BACT</name>
<dbReference type="Pfam" id="PF07593">
    <property type="entry name" value="UnbV_ASPIC"/>
    <property type="match status" value="1"/>
</dbReference>
<protein>
    <submittedName>
        <fullName evidence="3">VCBS repeat protein</fullName>
    </submittedName>
</protein>
<evidence type="ECO:0000313" key="3">
    <source>
        <dbReference type="EMBL" id="RSL15619.1"/>
    </source>
</evidence>
<evidence type="ECO:0000313" key="4">
    <source>
        <dbReference type="Proteomes" id="UP000269669"/>
    </source>
</evidence>
<dbReference type="InterPro" id="IPR011519">
    <property type="entry name" value="UnbV_ASPIC"/>
</dbReference>
<gene>
    <name evidence="3" type="ORF">EDE15_1110</name>
</gene>
<dbReference type="InterPro" id="IPR027039">
    <property type="entry name" value="Crtac1"/>
</dbReference>
<reference evidence="3 4" key="1">
    <citation type="submission" date="2018-12" db="EMBL/GenBank/DDBJ databases">
        <title>Sequencing of bacterial isolates from soil warming experiment in Harvard Forest, Massachusetts, USA.</title>
        <authorList>
            <person name="Deangelis K."/>
        </authorList>
    </citation>
    <scope>NUCLEOTIDE SEQUENCE [LARGE SCALE GENOMIC DNA]</scope>
    <source>
        <strain evidence="3 4">EB153</strain>
    </source>
</reference>
<accession>A0A428MFV8</accession>
<dbReference type="SUPFAM" id="SSF69318">
    <property type="entry name" value="Integrin alpha N-terminal domain"/>
    <property type="match status" value="1"/>
</dbReference>
<dbReference type="Gene3D" id="2.130.10.130">
    <property type="entry name" value="Integrin alpha, N-terminal"/>
    <property type="match status" value="1"/>
</dbReference>
<dbReference type="AlphaFoldDB" id="A0A428MFV8"/>
<evidence type="ECO:0000256" key="1">
    <source>
        <dbReference type="ARBA" id="ARBA00022729"/>
    </source>
</evidence>
<keyword evidence="4" id="KW-1185">Reference proteome</keyword>
<keyword evidence="1" id="KW-0732">Signal</keyword>
<dbReference type="Pfam" id="PF13517">
    <property type="entry name" value="FG-GAP_3"/>
    <property type="match status" value="2"/>
</dbReference>
<proteinExistence type="predicted"/>
<dbReference type="InterPro" id="IPR013517">
    <property type="entry name" value="FG-GAP"/>
</dbReference>